<dbReference type="AlphaFoldDB" id="Q1PY32"/>
<dbReference type="RefSeq" id="WP_099325142.1">
    <property type="nucleotide sequence ID" value="NZ_CP049055.1"/>
</dbReference>
<dbReference type="Proteomes" id="UP000221734">
    <property type="component" value="Chromosome Kuenenia_stuttgartiensis_MBR1"/>
</dbReference>
<dbReference type="EMBL" id="LT934425">
    <property type="protein sequence ID" value="SOH04425.1"/>
    <property type="molecule type" value="Genomic_DNA"/>
</dbReference>
<gene>
    <name evidence="2" type="ORF">KsCSTR_02790</name>
    <name evidence="3" type="ORF">KSMBR1_1927</name>
    <name evidence="1" type="ORF">kustd2207</name>
</gene>
<reference evidence="2 5" key="5">
    <citation type="submission" date="2020-02" db="EMBL/GenBank/DDBJ databases">
        <title>Newly sequenced genome of strain CSTR1 showed variability in Candidatus Kuenenia stuttgartiensis genomes.</title>
        <authorList>
            <person name="Ding C."/>
            <person name="Adrian L."/>
        </authorList>
    </citation>
    <scope>NUCLEOTIDE SEQUENCE [LARGE SCALE GENOMIC DNA]</scope>
    <source>
        <strain evidence="2 5">CSTR1</strain>
    </source>
</reference>
<evidence type="ECO:0000313" key="1">
    <source>
        <dbReference type="EMBL" id="CAJ72952.1"/>
    </source>
</evidence>
<accession>Q1PY32</accession>
<reference evidence="1" key="1">
    <citation type="journal article" date="2006" name="Nature">
        <title>Deciphering the evolution and metabolism of an anammox bacterium from a community genome.</title>
        <authorList>
            <person name="Strous M."/>
            <person name="Pelletier E."/>
            <person name="Mangenot S."/>
            <person name="Rattei T."/>
            <person name="Lehner A."/>
            <person name="Taylor M.W."/>
            <person name="Horn M."/>
            <person name="Daims H."/>
            <person name="Bartol-Mavel D."/>
            <person name="Wincker P."/>
            <person name="Barbe V."/>
            <person name="Fonknechten N."/>
            <person name="Vallenet D."/>
            <person name="Segurens B."/>
            <person name="Schenowitz-Truong C."/>
            <person name="Medigue C."/>
            <person name="Collingro A."/>
            <person name="Snel B."/>
            <person name="Dutilh B.E."/>
            <person name="OpDenCamp H.J.M."/>
            <person name="vanDerDrift C."/>
            <person name="Cirpus I."/>
            <person name="vanDePas-Schoonen K.T."/>
            <person name="Harhangi H.R."/>
            <person name="vanNiftrik L."/>
            <person name="Schmid M."/>
            <person name="Keltjens J."/>
            <person name="vanDeVossenberg J."/>
            <person name="Kartal B."/>
            <person name="Meier H."/>
            <person name="Frishman D."/>
            <person name="Huynen M.A."/>
            <person name="Mewes H."/>
            <person name="Weissenbach J."/>
            <person name="Jetten M.S.M."/>
            <person name="Wagner M."/>
            <person name="LePaslier D."/>
        </authorList>
    </citation>
    <scope>NUCLEOTIDE SEQUENCE</scope>
</reference>
<evidence type="ECO:0000313" key="4">
    <source>
        <dbReference type="Proteomes" id="UP000221734"/>
    </source>
</evidence>
<name>Q1PY32_KUEST</name>
<keyword evidence="4" id="KW-1185">Reference proteome</keyword>
<dbReference type="Proteomes" id="UP000501926">
    <property type="component" value="Chromosome"/>
</dbReference>
<proteinExistence type="predicted"/>
<evidence type="ECO:0000313" key="5">
    <source>
        <dbReference type="Proteomes" id="UP000501926"/>
    </source>
</evidence>
<reference evidence="3" key="4">
    <citation type="submission" date="2017-10" db="EMBL/GenBank/DDBJ databases">
        <authorList>
            <person name="Banno H."/>
            <person name="Chua N.-H."/>
        </authorList>
    </citation>
    <scope>NUCLEOTIDE SEQUENCE [LARGE SCALE GENOMIC DNA]</scope>
    <source>
        <strain evidence="3">Kuenenia_mbr1_ru-nijmegen</strain>
    </source>
</reference>
<evidence type="ECO:0000313" key="3">
    <source>
        <dbReference type="EMBL" id="SOH04425.1"/>
    </source>
</evidence>
<dbReference type="OrthoDB" id="292440at2"/>
<dbReference type="KEGG" id="kst:KSMBR1_1927"/>
<protein>
    <submittedName>
        <fullName evidence="1">Uncharacterized protein</fullName>
    </submittedName>
</protein>
<reference evidence="1" key="2">
    <citation type="submission" date="2006-01" db="EMBL/GenBank/DDBJ databases">
        <authorList>
            <person name="Genoscope"/>
        </authorList>
    </citation>
    <scope>NUCLEOTIDE SEQUENCE</scope>
</reference>
<dbReference type="EMBL" id="CT573072">
    <property type="protein sequence ID" value="CAJ72952.1"/>
    <property type="molecule type" value="Genomic_DNA"/>
</dbReference>
<dbReference type="EMBL" id="CP049055">
    <property type="protein sequence ID" value="QII09658.1"/>
    <property type="molecule type" value="Genomic_DNA"/>
</dbReference>
<reference evidence="4" key="3">
    <citation type="submission" date="2017-10" db="EMBL/GenBank/DDBJ databases">
        <authorList>
            <person name="Frank J."/>
        </authorList>
    </citation>
    <scope>NUCLEOTIDE SEQUENCE [LARGE SCALE GENOMIC DNA]</scope>
</reference>
<sequence>MMKEIKNRLELLELDLKNLEKTLKNEGGPYGTTEDWLHVLHKSRKIEEFAITQMALLKYMEKQDHSD</sequence>
<organism evidence="1">
    <name type="scientific">Kuenenia stuttgartiensis</name>
    <dbReference type="NCBI Taxonomy" id="174633"/>
    <lineage>
        <taxon>Bacteria</taxon>
        <taxon>Pseudomonadati</taxon>
        <taxon>Planctomycetota</taxon>
        <taxon>Candidatus Brocadiia</taxon>
        <taxon>Candidatus Brocadiales</taxon>
        <taxon>Candidatus Brocadiaceae</taxon>
        <taxon>Candidatus Kuenenia</taxon>
    </lineage>
</organism>
<evidence type="ECO:0000313" key="2">
    <source>
        <dbReference type="EMBL" id="QII09658.1"/>
    </source>
</evidence>